<dbReference type="AlphaFoldDB" id="A0A820FYC1"/>
<organism evidence="1 2">
    <name type="scientific">Rotaria sordida</name>
    <dbReference type="NCBI Taxonomy" id="392033"/>
    <lineage>
        <taxon>Eukaryota</taxon>
        <taxon>Metazoa</taxon>
        <taxon>Spiralia</taxon>
        <taxon>Gnathifera</taxon>
        <taxon>Rotifera</taxon>
        <taxon>Eurotatoria</taxon>
        <taxon>Bdelloidea</taxon>
        <taxon>Philodinida</taxon>
        <taxon>Philodinidae</taxon>
        <taxon>Rotaria</taxon>
    </lineage>
</organism>
<gene>
    <name evidence="1" type="ORF">OTI717_LOCUS40982</name>
</gene>
<sequence>MNVILIVNNLHIYLQRICYRLTRNDLLRDKYQEVFQEFHDDEETMKSIEQSQEKFYNIPV</sequence>
<evidence type="ECO:0000313" key="1">
    <source>
        <dbReference type="EMBL" id="CAF4267530.1"/>
    </source>
</evidence>
<reference evidence="1" key="1">
    <citation type="submission" date="2021-02" db="EMBL/GenBank/DDBJ databases">
        <authorList>
            <person name="Nowell W R."/>
        </authorList>
    </citation>
    <scope>NUCLEOTIDE SEQUENCE</scope>
</reference>
<protein>
    <submittedName>
        <fullName evidence="1">Uncharacterized protein</fullName>
    </submittedName>
</protein>
<feature type="non-terminal residue" evidence="1">
    <location>
        <position position="1"/>
    </location>
</feature>
<dbReference type="EMBL" id="CAJOAX010036983">
    <property type="protein sequence ID" value="CAF4267530.1"/>
    <property type="molecule type" value="Genomic_DNA"/>
</dbReference>
<accession>A0A820FYC1</accession>
<dbReference type="Proteomes" id="UP000663823">
    <property type="component" value="Unassembled WGS sequence"/>
</dbReference>
<name>A0A820FYC1_9BILA</name>
<proteinExistence type="predicted"/>
<evidence type="ECO:0000313" key="2">
    <source>
        <dbReference type="Proteomes" id="UP000663823"/>
    </source>
</evidence>
<comment type="caution">
    <text evidence="1">The sequence shown here is derived from an EMBL/GenBank/DDBJ whole genome shotgun (WGS) entry which is preliminary data.</text>
</comment>